<dbReference type="EMBL" id="JAYDYQ010001087">
    <property type="protein sequence ID" value="KAK4491467.1"/>
    <property type="molecule type" value="Genomic_DNA"/>
</dbReference>
<dbReference type="PROSITE" id="PS51671">
    <property type="entry name" value="ACT"/>
    <property type="match status" value="1"/>
</dbReference>
<evidence type="ECO:0000259" key="4">
    <source>
        <dbReference type="PROSITE" id="PS51671"/>
    </source>
</evidence>
<dbReference type="PANTHER" id="PTHR44329">
    <property type="entry name" value="SERINE/THREONINE-PROTEIN KINASE TNNI3K-RELATED"/>
    <property type="match status" value="1"/>
</dbReference>
<evidence type="ECO:0000259" key="3">
    <source>
        <dbReference type="PROSITE" id="PS50011"/>
    </source>
</evidence>
<feature type="region of interest" description="Disordered" evidence="1">
    <location>
        <begin position="573"/>
        <end position="596"/>
    </location>
</feature>
<dbReference type="InterPro" id="IPR051681">
    <property type="entry name" value="Ser/Thr_Kinases-Pseudokinases"/>
</dbReference>
<organism evidence="5 6">
    <name type="scientific">Penstemon davidsonii</name>
    <dbReference type="NCBI Taxonomy" id="160366"/>
    <lineage>
        <taxon>Eukaryota</taxon>
        <taxon>Viridiplantae</taxon>
        <taxon>Streptophyta</taxon>
        <taxon>Embryophyta</taxon>
        <taxon>Tracheophyta</taxon>
        <taxon>Spermatophyta</taxon>
        <taxon>Magnoliopsida</taxon>
        <taxon>eudicotyledons</taxon>
        <taxon>Gunneridae</taxon>
        <taxon>Pentapetalae</taxon>
        <taxon>asterids</taxon>
        <taxon>lamiids</taxon>
        <taxon>Lamiales</taxon>
        <taxon>Plantaginaceae</taxon>
        <taxon>Cheloneae</taxon>
        <taxon>Penstemon</taxon>
    </lineage>
</organism>
<dbReference type="CDD" id="cd04928">
    <property type="entry name" value="ACT_TyrKc"/>
    <property type="match status" value="1"/>
</dbReference>
<evidence type="ECO:0000256" key="2">
    <source>
        <dbReference type="SAM" id="Phobius"/>
    </source>
</evidence>
<dbReference type="PRINTS" id="PR00109">
    <property type="entry name" value="TYRKINASE"/>
</dbReference>
<keyword evidence="2" id="KW-1133">Transmembrane helix</keyword>
<feature type="region of interest" description="Disordered" evidence="1">
    <location>
        <begin position="139"/>
        <end position="158"/>
    </location>
</feature>
<keyword evidence="6" id="KW-1185">Reference proteome</keyword>
<dbReference type="PROSITE" id="PS00108">
    <property type="entry name" value="PROTEIN_KINASE_ST"/>
    <property type="match status" value="1"/>
</dbReference>
<feature type="domain" description="Protein kinase" evidence="3">
    <location>
        <begin position="316"/>
        <end position="568"/>
    </location>
</feature>
<accession>A0ABR0DQT1</accession>
<dbReference type="InterPro" id="IPR008271">
    <property type="entry name" value="Ser/Thr_kinase_AS"/>
</dbReference>
<dbReference type="SUPFAM" id="SSF55021">
    <property type="entry name" value="ACT-like"/>
    <property type="match status" value="1"/>
</dbReference>
<dbReference type="InterPro" id="IPR002912">
    <property type="entry name" value="ACT_dom"/>
</dbReference>
<keyword evidence="2" id="KW-0472">Membrane</keyword>
<dbReference type="Pfam" id="PF07714">
    <property type="entry name" value="PK_Tyr_Ser-Thr"/>
    <property type="match status" value="1"/>
</dbReference>
<protein>
    <submittedName>
        <fullName evidence="5">Uncharacterized protein</fullName>
    </submittedName>
</protein>
<feature type="transmembrane region" description="Helical" evidence="2">
    <location>
        <begin position="66"/>
        <end position="87"/>
    </location>
</feature>
<dbReference type="SUPFAM" id="SSF56112">
    <property type="entry name" value="Protein kinase-like (PK-like)"/>
    <property type="match status" value="1"/>
</dbReference>
<dbReference type="InterPro" id="IPR001245">
    <property type="entry name" value="Ser-Thr/Tyr_kinase_cat_dom"/>
</dbReference>
<name>A0ABR0DQT1_9LAMI</name>
<dbReference type="InterPro" id="IPR045865">
    <property type="entry name" value="ACT-like_dom_sf"/>
</dbReference>
<reference evidence="5 6" key="1">
    <citation type="journal article" date="2023" name="bioRxiv">
        <title>Genome report: Whole genome sequence and annotation of Penstemon davidsonii.</title>
        <authorList>
            <person name="Ostevik K.L."/>
            <person name="Alabady M."/>
            <person name="Zhang M."/>
            <person name="Rausher M.D."/>
        </authorList>
    </citation>
    <scope>NUCLEOTIDE SEQUENCE [LARGE SCALE GENOMIC DNA]</scope>
    <source>
        <strain evidence="5">DNT005</strain>
        <tissue evidence="5">Whole leaf</tissue>
    </source>
</reference>
<evidence type="ECO:0000313" key="5">
    <source>
        <dbReference type="EMBL" id="KAK4491467.1"/>
    </source>
</evidence>
<dbReference type="Gene3D" id="1.10.510.10">
    <property type="entry name" value="Transferase(Phosphotransferase) domain 1"/>
    <property type="match status" value="1"/>
</dbReference>
<feature type="domain" description="ACT" evidence="4">
    <location>
        <begin position="197"/>
        <end position="276"/>
    </location>
</feature>
<comment type="caution">
    <text evidence="5">The sequence shown here is derived from an EMBL/GenBank/DDBJ whole genome shotgun (WGS) entry which is preliminary data.</text>
</comment>
<feature type="compositionally biased region" description="Basic and acidic residues" evidence="1">
    <location>
        <begin position="573"/>
        <end position="584"/>
    </location>
</feature>
<evidence type="ECO:0000256" key="1">
    <source>
        <dbReference type="SAM" id="MobiDB-lite"/>
    </source>
</evidence>
<dbReference type="InterPro" id="IPR011009">
    <property type="entry name" value="Kinase-like_dom_sf"/>
</dbReference>
<dbReference type="PROSITE" id="PS50011">
    <property type="entry name" value="PROTEIN_KINASE_DOM"/>
    <property type="match status" value="1"/>
</dbReference>
<proteinExistence type="predicted"/>
<dbReference type="Gene3D" id="3.30.200.20">
    <property type="entry name" value="Phosphorylase Kinase, domain 1"/>
    <property type="match status" value="1"/>
</dbReference>
<dbReference type="CDD" id="cd13999">
    <property type="entry name" value="STKc_MAP3K-like"/>
    <property type="match status" value="1"/>
</dbReference>
<dbReference type="Proteomes" id="UP001291926">
    <property type="component" value="Unassembled WGS sequence"/>
</dbReference>
<dbReference type="SMART" id="SM00220">
    <property type="entry name" value="S_TKc"/>
    <property type="match status" value="1"/>
</dbReference>
<keyword evidence="2" id="KW-0812">Transmembrane</keyword>
<sequence length="596" mass="67639">MAMEDNESCGSRVVESSVTKSRQQLKKLEVYNEVLRRLKDTQHPEAQEPAFDDQLWAHFNRLPSRLLFRFTFLISETIMLFTLPYPFSRSKRNTYAMDVNVERAEDVLTHKRLLHLASDPANRPAFEVRLVQVPVSDVNPGDTVHSRTSKRASIHPPPAFGSSPNLEALALETNKSEIQDGDSAVNDGAKFLRPMHEITFSTDDKPKLLSQLTSLLAEVGLNIQEAHAFSTVDGYSLDVFVVDGWPFEEVDQLRTAVEKEVSQLEDIVYFVQKSNWPSPRSLPPLNEEQIEIKCESDHLKIPSDGTDVWEIDPYFLKFESKVASGSYGDLYKGTYRSQEVAIKILKAERLNTELQTEFAQEVFIMRKVRHKNVVQFIGACTKPPNLCIVTEFMSGGSVYDYLHKQKGTFKLPALLKVAIDISKGMNYLHQNNIIHRDLKAANLLMDENEVVKVGDFGVARVKAQTGVMTAETGTYRWMAPEVIEHKPYDHKADVFSFGVVLWELLTGKLPYEYLTPLQAAVGVVQKGLRPTIPKNTHPKLVELLEKCWQRDPNLRPDFSEVIEILQQISKEVGDDGEDRRKEKSGGFFSALRRGHH</sequence>
<dbReference type="PANTHER" id="PTHR44329:SF128">
    <property type="entry name" value="SERINE_THREONINE-PROTEIN KINASE STY46"/>
    <property type="match status" value="1"/>
</dbReference>
<gene>
    <name evidence="5" type="ORF">RD792_002217</name>
</gene>
<dbReference type="InterPro" id="IPR000719">
    <property type="entry name" value="Prot_kinase_dom"/>
</dbReference>
<evidence type="ECO:0000313" key="6">
    <source>
        <dbReference type="Proteomes" id="UP001291926"/>
    </source>
</evidence>